<dbReference type="Proteomes" id="UP000509579">
    <property type="component" value="Chromosome"/>
</dbReference>
<dbReference type="PIRSF" id="PIRSF033913">
    <property type="entry name" value="S-S_format_DsbB"/>
    <property type="match status" value="1"/>
</dbReference>
<dbReference type="GO" id="GO:0015035">
    <property type="term" value="F:protein-disulfide reductase activity"/>
    <property type="evidence" value="ECO:0007669"/>
    <property type="project" value="InterPro"/>
</dbReference>
<organism evidence="6 7">
    <name type="scientific">Comamonas antarctica</name>
    <dbReference type="NCBI Taxonomy" id="2743470"/>
    <lineage>
        <taxon>Bacteria</taxon>
        <taxon>Pseudomonadati</taxon>
        <taxon>Pseudomonadota</taxon>
        <taxon>Betaproteobacteria</taxon>
        <taxon>Burkholderiales</taxon>
        <taxon>Comamonadaceae</taxon>
        <taxon>Comamonas</taxon>
    </lineage>
</organism>
<reference evidence="6 7" key="1">
    <citation type="submission" date="2020-06" db="EMBL/GenBank/DDBJ databases">
        <title>Acidovorax antarctica sp. nov., isolated from Corinth ice sheet soil, Antarctic Fields Peninsula.</title>
        <authorList>
            <person name="Xu Q."/>
            <person name="Peng F."/>
        </authorList>
    </citation>
    <scope>NUCLEOTIDE SEQUENCE [LARGE SCALE GENOMIC DNA]</scope>
    <source>
        <strain evidence="6 7">16-35-5</strain>
    </source>
</reference>
<evidence type="ECO:0000256" key="1">
    <source>
        <dbReference type="ARBA" id="ARBA00004141"/>
    </source>
</evidence>
<evidence type="ECO:0000313" key="6">
    <source>
        <dbReference type="EMBL" id="QKV53538.1"/>
    </source>
</evidence>
<accession>A0A6N1X3R7</accession>
<dbReference type="InterPro" id="IPR003752">
    <property type="entry name" value="DiS_bond_form_DsbB/BdbC"/>
</dbReference>
<evidence type="ECO:0000256" key="2">
    <source>
        <dbReference type="ARBA" id="ARBA00022692"/>
    </source>
</evidence>
<dbReference type="KEGG" id="aant:HUK68_11925"/>
<feature type="transmembrane region" description="Helical" evidence="5">
    <location>
        <begin position="139"/>
        <end position="162"/>
    </location>
</feature>
<feature type="transmembrane region" description="Helical" evidence="5">
    <location>
        <begin position="75"/>
        <end position="95"/>
    </location>
</feature>
<sequence>MPARTSLSQAHPCAALAALYVAVALAAAWMLEVFAGAPPCHLCSLARIPYYLALLPAATVLLISTRRPSGPLMHACLGLIAIAMAASAAISLYHAGIQWNLWVGPDRCSVTNDILSATTANLIEQLQTTQLPRCQEPGFSVFGISLAAWNVLFSSVAALLAWQSRRAAASTPLTP</sequence>
<proteinExistence type="predicted"/>
<protein>
    <submittedName>
        <fullName evidence="6">Disulfide bond formation protein B</fullName>
    </submittedName>
</protein>
<evidence type="ECO:0000256" key="4">
    <source>
        <dbReference type="ARBA" id="ARBA00023136"/>
    </source>
</evidence>
<keyword evidence="2 5" id="KW-0812">Transmembrane</keyword>
<feature type="transmembrane region" description="Helical" evidence="5">
    <location>
        <begin position="45"/>
        <end position="63"/>
    </location>
</feature>
<dbReference type="EMBL" id="CP054840">
    <property type="protein sequence ID" value="QKV53538.1"/>
    <property type="molecule type" value="Genomic_DNA"/>
</dbReference>
<keyword evidence="3 5" id="KW-1133">Transmembrane helix</keyword>
<dbReference type="InterPro" id="IPR023380">
    <property type="entry name" value="DsbB-like_sf"/>
</dbReference>
<evidence type="ECO:0000256" key="3">
    <source>
        <dbReference type="ARBA" id="ARBA00022989"/>
    </source>
</evidence>
<keyword evidence="7" id="KW-1185">Reference proteome</keyword>
<keyword evidence="4 5" id="KW-0472">Membrane</keyword>
<dbReference type="GO" id="GO:0016020">
    <property type="term" value="C:membrane"/>
    <property type="evidence" value="ECO:0007669"/>
    <property type="project" value="UniProtKB-SubCell"/>
</dbReference>
<evidence type="ECO:0000256" key="5">
    <source>
        <dbReference type="SAM" id="Phobius"/>
    </source>
</evidence>
<dbReference type="GO" id="GO:0006457">
    <property type="term" value="P:protein folding"/>
    <property type="evidence" value="ECO:0007669"/>
    <property type="project" value="InterPro"/>
</dbReference>
<name>A0A6N1X3R7_9BURK</name>
<gene>
    <name evidence="6" type="ORF">HUK68_11925</name>
</gene>
<dbReference type="RefSeq" id="WP_175504344.1">
    <property type="nucleotide sequence ID" value="NZ_CP054840.1"/>
</dbReference>
<dbReference type="Gene3D" id="1.20.1550.10">
    <property type="entry name" value="DsbB-like"/>
    <property type="match status" value="1"/>
</dbReference>
<dbReference type="SUPFAM" id="SSF158442">
    <property type="entry name" value="DsbB-like"/>
    <property type="match status" value="1"/>
</dbReference>
<comment type="subcellular location">
    <subcellularLocation>
        <location evidence="1">Membrane</location>
        <topology evidence="1">Multi-pass membrane protein</topology>
    </subcellularLocation>
</comment>
<dbReference type="InterPro" id="IPR024199">
    <property type="entry name" value="Uncharacterised_DsbB"/>
</dbReference>
<dbReference type="Pfam" id="PF02600">
    <property type="entry name" value="DsbB"/>
    <property type="match status" value="1"/>
</dbReference>
<dbReference type="AlphaFoldDB" id="A0A6N1X3R7"/>
<evidence type="ECO:0000313" key="7">
    <source>
        <dbReference type="Proteomes" id="UP000509579"/>
    </source>
</evidence>